<feature type="region of interest" description="Disordered" evidence="1">
    <location>
        <begin position="170"/>
        <end position="191"/>
    </location>
</feature>
<protein>
    <submittedName>
        <fullName evidence="2">Uncharacterized protein</fullName>
    </submittedName>
</protein>
<evidence type="ECO:0000256" key="1">
    <source>
        <dbReference type="SAM" id="MobiDB-lite"/>
    </source>
</evidence>
<dbReference type="EMBL" id="FLUN01000001">
    <property type="protein sequence ID" value="SBW00851.1"/>
    <property type="molecule type" value="Genomic_DNA"/>
</dbReference>
<sequence>MSYNNKKASIEPQSAEKLTEELQKCVELQEVMKGVNTHWRKTGTCMGAPGITDTQAAKLDEKIRTSSYSWERQPFPSYDLTNNNSQIKRLEQKLSEVSRGFAGWEFAGGYAEANTEMNRLQLFFDEKPDEQQRAVLKAGGFKWAPSQDAWQRQLTDNAIYSAGRIDFIKPSDGKTVREHQPKLPARDGGAR</sequence>
<reference evidence="2" key="1">
    <citation type="submission" date="2016-04" db="EMBL/GenBank/DDBJ databases">
        <authorList>
            <person name="Evans L.H."/>
            <person name="Alamgir A."/>
            <person name="Owens N."/>
            <person name="Weber N.D."/>
            <person name="Virtaneva K."/>
            <person name="Barbian K."/>
            <person name="Babar A."/>
            <person name="Rosenke K."/>
        </authorList>
    </citation>
    <scope>NUCLEOTIDE SEQUENCE</scope>
    <source>
        <strain evidence="2">86</strain>
    </source>
</reference>
<organism evidence="2">
    <name type="scientific">uncultured Eubacteriales bacterium</name>
    <dbReference type="NCBI Taxonomy" id="172733"/>
    <lineage>
        <taxon>Bacteria</taxon>
        <taxon>Bacillati</taxon>
        <taxon>Bacillota</taxon>
        <taxon>Clostridia</taxon>
        <taxon>Eubacteriales</taxon>
        <taxon>environmental samples</taxon>
    </lineage>
</organism>
<accession>A0A212JN80</accession>
<gene>
    <name evidence="2" type="ORF">KL86CLO1_11398</name>
</gene>
<proteinExistence type="predicted"/>
<evidence type="ECO:0000313" key="2">
    <source>
        <dbReference type="EMBL" id="SBW00851.1"/>
    </source>
</evidence>
<dbReference type="AlphaFoldDB" id="A0A212JN80"/>
<name>A0A212JN80_9FIRM</name>